<gene>
    <name evidence="2" type="ORF">J2Z32_000009</name>
</gene>
<accession>A0ABS4FLE1</accession>
<dbReference type="Gene3D" id="1.10.287.850">
    <property type="entry name" value="HP0062-like domain"/>
    <property type="match status" value="1"/>
</dbReference>
<comment type="caution">
    <text evidence="2">The sequence shown here is derived from an EMBL/GenBank/DDBJ whole genome shotgun (WGS) entry which is preliminary data.</text>
</comment>
<dbReference type="EMBL" id="JAGGKG010000001">
    <property type="protein sequence ID" value="MBP1903397.1"/>
    <property type="molecule type" value="Genomic_DNA"/>
</dbReference>
<reference evidence="2 3" key="1">
    <citation type="submission" date="2021-03" db="EMBL/GenBank/DDBJ databases">
        <title>Genomic Encyclopedia of Type Strains, Phase IV (KMG-IV): sequencing the most valuable type-strain genomes for metagenomic binning, comparative biology and taxonomic classification.</title>
        <authorList>
            <person name="Goeker M."/>
        </authorList>
    </citation>
    <scope>NUCLEOTIDE SEQUENCE [LARGE SCALE GENOMIC DNA]</scope>
    <source>
        <strain evidence="2 3">DSM 14349</strain>
    </source>
</reference>
<evidence type="ECO:0000256" key="1">
    <source>
        <dbReference type="RuleBase" id="RU362001"/>
    </source>
</evidence>
<protein>
    <recommendedName>
        <fullName evidence="1">ESAT-6-like protein</fullName>
    </recommendedName>
</protein>
<dbReference type="NCBIfam" id="TIGR03930">
    <property type="entry name" value="WXG100_ESAT6"/>
    <property type="match status" value="1"/>
</dbReference>
<dbReference type="Proteomes" id="UP001519272">
    <property type="component" value="Unassembled WGS sequence"/>
</dbReference>
<keyword evidence="3" id="KW-1185">Reference proteome</keyword>
<dbReference type="InterPro" id="IPR010310">
    <property type="entry name" value="T7SS_ESAT-6-like"/>
</dbReference>
<dbReference type="Pfam" id="PF06013">
    <property type="entry name" value="WXG100"/>
    <property type="match status" value="1"/>
</dbReference>
<name>A0ABS4FLE1_9BACL</name>
<evidence type="ECO:0000313" key="2">
    <source>
        <dbReference type="EMBL" id="MBP1903397.1"/>
    </source>
</evidence>
<proteinExistence type="inferred from homology"/>
<sequence length="90" mass="10468">MAKILITPEEMDRIAGQFTSGAQQSQEISNSLTNAINNMQGQWEGMTQQSFFQRYEEDKKKIEQYIEMLKTVGEDLKKIAERFRMADQQS</sequence>
<dbReference type="RefSeq" id="WP_210087114.1">
    <property type="nucleotide sequence ID" value="NZ_JAGGKG010000001.1"/>
</dbReference>
<organism evidence="2 3">
    <name type="scientific">Paenibacillus turicensis</name>
    <dbReference type="NCBI Taxonomy" id="160487"/>
    <lineage>
        <taxon>Bacteria</taxon>
        <taxon>Bacillati</taxon>
        <taxon>Bacillota</taxon>
        <taxon>Bacilli</taxon>
        <taxon>Bacillales</taxon>
        <taxon>Paenibacillaceae</taxon>
        <taxon>Paenibacillus</taxon>
    </lineage>
</organism>
<dbReference type="SUPFAM" id="SSF140453">
    <property type="entry name" value="EsxAB dimer-like"/>
    <property type="match status" value="1"/>
</dbReference>
<evidence type="ECO:0000313" key="3">
    <source>
        <dbReference type="Proteomes" id="UP001519272"/>
    </source>
</evidence>
<comment type="similarity">
    <text evidence="1">Belongs to the WXG100 family.</text>
</comment>
<dbReference type="InterPro" id="IPR036689">
    <property type="entry name" value="ESAT-6-like_sf"/>
</dbReference>